<evidence type="ECO:0000313" key="9">
    <source>
        <dbReference type="EMBL" id="OGN13456.1"/>
    </source>
</evidence>
<dbReference type="PANTHER" id="PTHR30576">
    <property type="entry name" value="COLANIC BIOSYNTHESIS UDP-GLUCOSE LIPID CARRIER TRANSFERASE"/>
    <property type="match status" value="1"/>
</dbReference>
<dbReference type="AlphaFoldDB" id="A0A1F8FLV6"/>
<feature type="transmembrane region" description="Helical" evidence="7">
    <location>
        <begin position="270"/>
        <end position="294"/>
    </location>
</feature>
<feature type="transmembrane region" description="Helical" evidence="7">
    <location>
        <begin position="23"/>
        <end position="45"/>
    </location>
</feature>
<dbReference type="InterPro" id="IPR017475">
    <property type="entry name" value="EPS_sugar_tfrase"/>
</dbReference>
<comment type="similarity">
    <text evidence="2">Belongs to the bacterial sugar transferase family.</text>
</comment>
<keyword evidence="3" id="KW-0808">Transferase</keyword>
<evidence type="ECO:0000313" key="10">
    <source>
        <dbReference type="Proteomes" id="UP000178197"/>
    </source>
</evidence>
<dbReference type="PANTHER" id="PTHR30576:SF0">
    <property type="entry name" value="UNDECAPRENYL-PHOSPHATE N-ACETYLGALACTOSAMINYL 1-PHOSPHATE TRANSFERASE-RELATED"/>
    <property type="match status" value="1"/>
</dbReference>
<evidence type="ECO:0000256" key="1">
    <source>
        <dbReference type="ARBA" id="ARBA00004141"/>
    </source>
</evidence>
<evidence type="ECO:0000256" key="4">
    <source>
        <dbReference type="ARBA" id="ARBA00022692"/>
    </source>
</evidence>
<accession>A0A1F8FLV6</accession>
<evidence type="ECO:0000259" key="8">
    <source>
        <dbReference type="Pfam" id="PF02397"/>
    </source>
</evidence>
<evidence type="ECO:0000256" key="3">
    <source>
        <dbReference type="ARBA" id="ARBA00022679"/>
    </source>
</evidence>
<comment type="caution">
    <text evidence="9">The sequence shown here is derived from an EMBL/GenBank/DDBJ whole genome shotgun (WGS) entry which is preliminary data.</text>
</comment>
<keyword evidence="4 7" id="KW-0812">Transmembrane</keyword>
<protein>
    <recommendedName>
        <fullName evidence="8">Bacterial sugar transferase domain-containing protein</fullName>
    </recommendedName>
</protein>
<dbReference type="InterPro" id="IPR003362">
    <property type="entry name" value="Bact_transf"/>
</dbReference>
<dbReference type="Pfam" id="PF02397">
    <property type="entry name" value="Bac_transf"/>
    <property type="match status" value="1"/>
</dbReference>
<feature type="transmembrane region" description="Helical" evidence="7">
    <location>
        <begin position="121"/>
        <end position="139"/>
    </location>
</feature>
<dbReference type="GO" id="GO:0016020">
    <property type="term" value="C:membrane"/>
    <property type="evidence" value="ECO:0007669"/>
    <property type="project" value="UniProtKB-SubCell"/>
</dbReference>
<sequence>MEIKTKLDKIKKILYYEQIMKKFTLLLVDVLALYAALWLTLYLRYQQDWPRLFGKHFIPFSILFLIWLFVFYIANFYEIHGLKNGANFYINFSRTLVINTIIGIFFFYLIRFSSITPRRNFFIFLIFFAGLDFLARHFFNKIVAASKFSQPTLIVGLNEQSAALAKLLQDNPQLGYQLEPVFDPANLNALGQVVDHKKINTIIISNEIYQTPRSIESFYKLIPKKINFYPLSNFYEQISQKIILSHIDQTWFLENLSEGGKNLYEASKRIFDMVFATIFGLFALIFTPFIALAIKVSSKGPVFFRQTRVGRLGQKFSIIKFRTMIANASDGSAEGITGAKWAEENDPRITKVGKLLRKTRLDELPQLWNILKGEMSFVGPRAERPEFHEELKNKIPFYEERYLIKPGLTGWAQIQYRYGASIKDAAEKLQYDLFYIKHRSLILDFSIVLKTINIVFRQAGR</sequence>
<evidence type="ECO:0000256" key="5">
    <source>
        <dbReference type="ARBA" id="ARBA00022989"/>
    </source>
</evidence>
<evidence type="ECO:0000256" key="6">
    <source>
        <dbReference type="ARBA" id="ARBA00023136"/>
    </source>
</evidence>
<keyword evidence="6 7" id="KW-0472">Membrane</keyword>
<name>A0A1F8FLV6_9BACT</name>
<evidence type="ECO:0000256" key="2">
    <source>
        <dbReference type="ARBA" id="ARBA00006464"/>
    </source>
</evidence>
<organism evidence="9 10">
    <name type="scientific">Candidatus Yanofskybacteria bacterium RIFCSPHIGHO2_02_FULL_43_15c</name>
    <dbReference type="NCBI Taxonomy" id="1802679"/>
    <lineage>
        <taxon>Bacteria</taxon>
        <taxon>Candidatus Yanofskyibacteriota</taxon>
    </lineage>
</organism>
<dbReference type="NCBIfam" id="TIGR03025">
    <property type="entry name" value="EPS_sugtrans"/>
    <property type="match status" value="1"/>
</dbReference>
<feature type="transmembrane region" description="Helical" evidence="7">
    <location>
        <begin position="57"/>
        <end position="77"/>
    </location>
</feature>
<dbReference type="Proteomes" id="UP000178197">
    <property type="component" value="Unassembled WGS sequence"/>
</dbReference>
<proteinExistence type="inferred from homology"/>
<feature type="transmembrane region" description="Helical" evidence="7">
    <location>
        <begin position="89"/>
        <end position="109"/>
    </location>
</feature>
<feature type="domain" description="Bacterial sugar transferase" evidence="8">
    <location>
        <begin position="268"/>
        <end position="456"/>
    </location>
</feature>
<dbReference type="GO" id="GO:0016780">
    <property type="term" value="F:phosphotransferase activity, for other substituted phosphate groups"/>
    <property type="evidence" value="ECO:0007669"/>
    <property type="project" value="TreeGrafter"/>
</dbReference>
<evidence type="ECO:0000256" key="7">
    <source>
        <dbReference type="SAM" id="Phobius"/>
    </source>
</evidence>
<gene>
    <name evidence="9" type="ORF">A3C71_00215</name>
</gene>
<keyword evidence="5 7" id="KW-1133">Transmembrane helix</keyword>
<reference evidence="9 10" key="1">
    <citation type="journal article" date="2016" name="Nat. Commun.">
        <title>Thousands of microbial genomes shed light on interconnected biogeochemical processes in an aquifer system.</title>
        <authorList>
            <person name="Anantharaman K."/>
            <person name="Brown C.T."/>
            <person name="Hug L.A."/>
            <person name="Sharon I."/>
            <person name="Castelle C.J."/>
            <person name="Probst A.J."/>
            <person name="Thomas B.C."/>
            <person name="Singh A."/>
            <person name="Wilkins M.J."/>
            <person name="Karaoz U."/>
            <person name="Brodie E.L."/>
            <person name="Williams K.H."/>
            <person name="Hubbard S.S."/>
            <person name="Banfield J.F."/>
        </authorList>
    </citation>
    <scope>NUCLEOTIDE SEQUENCE [LARGE SCALE GENOMIC DNA]</scope>
</reference>
<dbReference type="EMBL" id="MGJT01000006">
    <property type="protein sequence ID" value="OGN13456.1"/>
    <property type="molecule type" value="Genomic_DNA"/>
</dbReference>
<comment type="subcellular location">
    <subcellularLocation>
        <location evidence="1">Membrane</location>
        <topology evidence="1">Multi-pass membrane protein</topology>
    </subcellularLocation>
</comment>